<dbReference type="EnsemblMetazoa" id="CJA33764.1">
    <property type="protein sequence ID" value="CJA33764.1"/>
    <property type="gene ID" value="WBGene00209611"/>
</dbReference>
<proteinExistence type="predicted"/>
<reference evidence="4" key="1">
    <citation type="submission" date="2010-08" db="EMBL/GenBank/DDBJ databases">
        <authorList>
            <consortium name="Caenorhabditis japonica Sequencing Consortium"/>
            <person name="Wilson R.K."/>
        </authorList>
    </citation>
    <scope>NUCLEOTIDE SEQUENCE [LARGE SCALE GENOMIC DNA]</scope>
    <source>
        <strain evidence="4">DF5081</strain>
    </source>
</reference>
<keyword evidence="2" id="KW-0812">Transmembrane</keyword>
<evidence type="ECO:0000256" key="2">
    <source>
        <dbReference type="SAM" id="Phobius"/>
    </source>
</evidence>
<evidence type="ECO:0000313" key="3">
    <source>
        <dbReference type="EnsemblMetazoa" id="CJA33764.1"/>
    </source>
</evidence>
<feature type="transmembrane region" description="Helical" evidence="2">
    <location>
        <begin position="68"/>
        <end position="85"/>
    </location>
</feature>
<protein>
    <submittedName>
        <fullName evidence="3">Uncharacterized protein</fullName>
    </submittedName>
</protein>
<organism evidence="3 4">
    <name type="scientific">Caenorhabditis japonica</name>
    <dbReference type="NCBI Taxonomy" id="281687"/>
    <lineage>
        <taxon>Eukaryota</taxon>
        <taxon>Metazoa</taxon>
        <taxon>Ecdysozoa</taxon>
        <taxon>Nematoda</taxon>
        <taxon>Chromadorea</taxon>
        <taxon>Rhabditida</taxon>
        <taxon>Rhabditina</taxon>
        <taxon>Rhabditomorpha</taxon>
        <taxon>Rhabditoidea</taxon>
        <taxon>Rhabditidae</taxon>
        <taxon>Peloderinae</taxon>
        <taxon>Caenorhabditis</taxon>
    </lineage>
</organism>
<keyword evidence="2" id="KW-0472">Membrane</keyword>
<evidence type="ECO:0000256" key="1">
    <source>
        <dbReference type="SAM" id="MobiDB-lite"/>
    </source>
</evidence>
<keyword evidence="2" id="KW-1133">Transmembrane helix</keyword>
<keyword evidence="4" id="KW-1185">Reference proteome</keyword>
<sequence length="86" mass="9380">LRTAFDLKVIGGKDAPSTNTEKKLTTIKNEDEGTTSTPTEVDDVVAVTKQVPPQIPTKSRYAKAKPIIGVKKLAMVILFFFSLAFL</sequence>
<dbReference type="Proteomes" id="UP000005237">
    <property type="component" value="Unassembled WGS sequence"/>
</dbReference>
<reference evidence="3" key="2">
    <citation type="submission" date="2022-06" db="UniProtKB">
        <authorList>
            <consortium name="EnsemblMetazoa"/>
        </authorList>
    </citation>
    <scope>IDENTIFICATION</scope>
    <source>
        <strain evidence="3">DF5081</strain>
    </source>
</reference>
<feature type="compositionally biased region" description="Basic and acidic residues" evidence="1">
    <location>
        <begin position="20"/>
        <end position="31"/>
    </location>
</feature>
<accession>A0A8R1ID89</accession>
<feature type="region of interest" description="Disordered" evidence="1">
    <location>
        <begin position="14"/>
        <end position="38"/>
    </location>
</feature>
<name>A0A8R1ID89_CAEJA</name>
<dbReference type="AlphaFoldDB" id="A0A8R1ID89"/>
<evidence type="ECO:0000313" key="4">
    <source>
        <dbReference type="Proteomes" id="UP000005237"/>
    </source>
</evidence>